<feature type="transmembrane region" description="Helical" evidence="2">
    <location>
        <begin position="279"/>
        <end position="302"/>
    </location>
</feature>
<dbReference type="PANTHER" id="PTHR48090">
    <property type="entry name" value="UNDECAPRENYL-PHOSPHATE 4-DEOXY-4-FORMAMIDO-L-ARABINOSE TRANSFERASE-RELATED"/>
    <property type="match status" value="1"/>
</dbReference>
<feature type="transmembrane region" description="Helical" evidence="2">
    <location>
        <begin position="244"/>
        <end position="267"/>
    </location>
</feature>
<evidence type="ECO:0000259" key="3">
    <source>
        <dbReference type="Pfam" id="PF00535"/>
    </source>
</evidence>
<keyword evidence="6" id="KW-1185">Reference proteome</keyword>
<feature type="transmembrane region" description="Helical" evidence="2">
    <location>
        <begin position="365"/>
        <end position="390"/>
    </location>
</feature>
<dbReference type="CDD" id="cd04179">
    <property type="entry name" value="DPM_DPG-synthase_like"/>
    <property type="match status" value="1"/>
</dbReference>
<sequence>MASTVAKDDVDIEVTVLLPCLNEAETLEVCVTKARRALEELGVVGEVLVSDNGSTDGSQDIAIKAGARVSHAPIRGYGGALLNGIAEARGKYIIMGDADDSYDLSNLEPFIQELRAGHDLVMGNRFRGGIAPGAMPPLHRYLGNPVLSWLGRRLFGKSLSHVGDFHCGIRGFNRDRIRQLGLCMPGMEFASELVVRAALNNYDIVEVPTTLQPDGRSRPPHLRTWRDGWRHLRFLLVFSPRKTLILPGAILFVLGLIGTSILTVGPLRVAGVGFDINTLVYTCLAMLVGAQLLMFGAFALIYGHNEGITSERQADRWIRLVRLETCSAAGVLLVLVGLAGSILAFSAWGARGFGAQDLGEALRVVLPSSTCIGVGVTVIFAGLFSSLLSLRRVNMPTASNARDSELATTGS</sequence>
<dbReference type="InterPro" id="IPR001173">
    <property type="entry name" value="Glyco_trans_2-like"/>
</dbReference>
<keyword evidence="2" id="KW-0812">Transmembrane</keyword>
<dbReference type="Pfam" id="PF26629">
    <property type="entry name" value="GT2_TM_C"/>
    <property type="match status" value="1"/>
</dbReference>
<dbReference type="InterPro" id="IPR050256">
    <property type="entry name" value="Glycosyltransferase_2"/>
</dbReference>
<organism evidence="5 6">
    <name type="scientific">Phytohabitans kaempferiae</name>
    <dbReference type="NCBI Taxonomy" id="1620943"/>
    <lineage>
        <taxon>Bacteria</taxon>
        <taxon>Bacillati</taxon>
        <taxon>Actinomycetota</taxon>
        <taxon>Actinomycetes</taxon>
        <taxon>Micromonosporales</taxon>
        <taxon>Micromonosporaceae</taxon>
    </lineage>
</organism>
<comment type="caution">
    <text evidence="5">The sequence shown here is derived from an EMBL/GenBank/DDBJ whole genome shotgun (WGS) entry which is preliminary data.</text>
</comment>
<name>A0ABV6LWG8_9ACTN</name>
<dbReference type="Gene3D" id="3.90.550.10">
    <property type="entry name" value="Spore Coat Polysaccharide Biosynthesis Protein SpsA, Chain A"/>
    <property type="match status" value="1"/>
</dbReference>
<dbReference type="EMBL" id="JBHLUH010000004">
    <property type="protein sequence ID" value="MFC0526684.1"/>
    <property type="molecule type" value="Genomic_DNA"/>
</dbReference>
<dbReference type="Pfam" id="PF00535">
    <property type="entry name" value="Glycos_transf_2"/>
    <property type="match status" value="1"/>
</dbReference>
<dbReference type="SUPFAM" id="SSF53448">
    <property type="entry name" value="Nucleotide-diphospho-sugar transferases"/>
    <property type="match status" value="1"/>
</dbReference>
<dbReference type="InterPro" id="IPR029044">
    <property type="entry name" value="Nucleotide-diphossugar_trans"/>
</dbReference>
<feature type="domain" description="Glycosyltransferase 2-like" evidence="3">
    <location>
        <begin position="15"/>
        <end position="177"/>
    </location>
</feature>
<evidence type="ECO:0000256" key="2">
    <source>
        <dbReference type="SAM" id="Phobius"/>
    </source>
</evidence>
<accession>A0ABV6LWG8</accession>
<proteinExistence type="inferred from homology"/>
<gene>
    <name evidence="5" type="ORF">ACFFIA_03330</name>
</gene>
<reference evidence="5 6" key="1">
    <citation type="submission" date="2024-09" db="EMBL/GenBank/DDBJ databases">
        <authorList>
            <person name="Sun Q."/>
            <person name="Mori K."/>
        </authorList>
    </citation>
    <scope>NUCLEOTIDE SEQUENCE [LARGE SCALE GENOMIC DNA]</scope>
    <source>
        <strain evidence="5 6">TBRC 3947</strain>
    </source>
</reference>
<feature type="transmembrane region" description="Helical" evidence="2">
    <location>
        <begin position="323"/>
        <end position="345"/>
    </location>
</feature>
<dbReference type="InterPro" id="IPR058718">
    <property type="entry name" value="Agl6_TM_C"/>
</dbReference>
<dbReference type="PANTHER" id="PTHR48090:SF7">
    <property type="entry name" value="RFBJ PROTEIN"/>
    <property type="match status" value="1"/>
</dbReference>
<evidence type="ECO:0000259" key="4">
    <source>
        <dbReference type="Pfam" id="PF26629"/>
    </source>
</evidence>
<evidence type="ECO:0000313" key="5">
    <source>
        <dbReference type="EMBL" id="MFC0526684.1"/>
    </source>
</evidence>
<dbReference type="Proteomes" id="UP001589867">
    <property type="component" value="Unassembled WGS sequence"/>
</dbReference>
<keyword evidence="2" id="KW-0472">Membrane</keyword>
<protein>
    <submittedName>
        <fullName evidence="5">Glycosyltransferase family 2 protein</fullName>
    </submittedName>
</protein>
<keyword evidence="2" id="KW-1133">Transmembrane helix</keyword>
<evidence type="ECO:0000313" key="6">
    <source>
        <dbReference type="Proteomes" id="UP001589867"/>
    </source>
</evidence>
<feature type="domain" description="Low-salt glycan biosynthesis hexosyltransferase Agl6 C-terminal transmembrane region" evidence="4">
    <location>
        <begin position="298"/>
        <end position="388"/>
    </location>
</feature>
<comment type="similarity">
    <text evidence="1">Belongs to the glycosyltransferase 2 family.</text>
</comment>
<evidence type="ECO:0000256" key="1">
    <source>
        <dbReference type="ARBA" id="ARBA00006739"/>
    </source>
</evidence>
<dbReference type="RefSeq" id="WP_377245021.1">
    <property type="nucleotide sequence ID" value="NZ_JBHLUH010000004.1"/>
</dbReference>